<name>A0A1L3MVT7_9BACI</name>
<reference evidence="1 2" key="1">
    <citation type="journal article" date="2016" name="Sci. Rep.">
        <title>Complete genome sequence and transcriptomic analysis of a novel marine strain Bacillus weihaiensis reveals the mechanism of brown algae degradation.</title>
        <authorList>
            <person name="Zhu Y."/>
            <person name="Chen P."/>
            <person name="Bao Y."/>
            <person name="Men Y."/>
            <person name="Zeng Y."/>
            <person name="Yang J."/>
            <person name="Sun J."/>
            <person name="Sun Y."/>
        </authorList>
    </citation>
    <scope>NUCLEOTIDE SEQUENCE [LARGE SCALE GENOMIC DNA]</scope>
    <source>
        <strain evidence="1 2">Alg07</strain>
    </source>
</reference>
<protein>
    <submittedName>
        <fullName evidence="1">Uncharacterized protein</fullName>
    </submittedName>
</protein>
<evidence type="ECO:0000313" key="1">
    <source>
        <dbReference type="EMBL" id="APH06461.1"/>
    </source>
</evidence>
<dbReference type="Proteomes" id="UP000181936">
    <property type="component" value="Chromosome"/>
</dbReference>
<dbReference type="EMBL" id="CP016020">
    <property type="protein sequence ID" value="APH06461.1"/>
    <property type="molecule type" value="Genomic_DNA"/>
</dbReference>
<gene>
    <name evidence="1" type="ORF">A9C19_17940</name>
</gene>
<sequence>MIPFTFFGFRVDNISWGYEFFCNKVYEITYSSNNENKCFSFVKIGQSKDREILAIFMRKRIIIACSVIEIHSKVIG</sequence>
<organism evidence="1 2">
    <name type="scientific">Bacillus weihaiensis</name>
    <dbReference type="NCBI Taxonomy" id="1547283"/>
    <lineage>
        <taxon>Bacteria</taxon>
        <taxon>Bacillati</taxon>
        <taxon>Bacillota</taxon>
        <taxon>Bacilli</taxon>
        <taxon>Bacillales</taxon>
        <taxon>Bacillaceae</taxon>
        <taxon>Bacillus</taxon>
    </lineage>
</organism>
<dbReference type="STRING" id="1547283.A9C19_17940"/>
<dbReference type="KEGG" id="bwh:A9C19_17940"/>
<dbReference type="AlphaFoldDB" id="A0A1L3MVT7"/>
<evidence type="ECO:0000313" key="2">
    <source>
        <dbReference type="Proteomes" id="UP000181936"/>
    </source>
</evidence>
<accession>A0A1L3MVT7</accession>
<keyword evidence="2" id="KW-1185">Reference proteome</keyword>
<proteinExistence type="predicted"/>